<dbReference type="InterPro" id="IPR016169">
    <property type="entry name" value="FAD-bd_PCMH_sub2"/>
</dbReference>
<accession>A0A1A8XHR3</accession>
<dbReference type="InterPro" id="IPR010031">
    <property type="entry name" value="FAD_lactone_oxidase-like"/>
</dbReference>
<dbReference type="SUPFAM" id="SSF56176">
    <property type="entry name" value="FAD-binding/transporter-associated domain-like"/>
    <property type="match status" value="1"/>
</dbReference>
<dbReference type="AlphaFoldDB" id="A0A1A8XHR3"/>
<reference evidence="3 4" key="1">
    <citation type="submission" date="2016-06" db="EMBL/GenBank/DDBJ databases">
        <authorList>
            <person name="Kjaerup R.B."/>
            <person name="Dalgaard T.S."/>
            <person name="Juul-Madsen H.R."/>
        </authorList>
    </citation>
    <scope>NUCLEOTIDE SEQUENCE [LARGE SCALE GENOMIC DNA]</scope>
    <source>
        <strain evidence="3">3</strain>
    </source>
</reference>
<dbReference type="GO" id="GO:0071949">
    <property type="term" value="F:FAD binding"/>
    <property type="evidence" value="ECO:0007669"/>
    <property type="project" value="InterPro"/>
</dbReference>
<dbReference type="PANTHER" id="PTHR43762:SF1">
    <property type="entry name" value="D-ARABINONO-1,4-LACTONE OXIDASE"/>
    <property type="match status" value="1"/>
</dbReference>
<dbReference type="GO" id="GO:0016899">
    <property type="term" value="F:oxidoreductase activity, acting on the CH-OH group of donors, oxygen as acceptor"/>
    <property type="evidence" value="ECO:0007669"/>
    <property type="project" value="InterPro"/>
</dbReference>
<dbReference type="EMBL" id="FLQX01000007">
    <property type="protein sequence ID" value="SBT03478.1"/>
    <property type="molecule type" value="Genomic_DNA"/>
</dbReference>
<evidence type="ECO:0000313" key="3">
    <source>
        <dbReference type="EMBL" id="SBT03478.1"/>
    </source>
</evidence>
<name>A0A1A8XHR3_9PROT</name>
<proteinExistence type="predicted"/>
<dbReference type="InterPro" id="IPR036318">
    <property type="entry name" value="FAD-bd_PCMH-like_sf"/>
</dbReference>
<evidence type="ECO:0000313" key="4">
    <source>
        <dbReference type="Proteomes" id="UP000199169"/>
    </source>
</evidence>
<protein>
    <recommendedName>
        <fullName evidence="2">FAD-binding PCMH-type domain-containing protein</fullName>
    </recommendedName>
</protein>
<evidence type="ECO:0000259" key="2">
    <source>
        <dbReference type="PROSITE" id="PS51387"/>
    </source>
</evidence>
<organism evidence="3 4">
    <name type="scientific">Candidatus Accumulibacter aalborgensis</name>
    <dbReference type="NCBI Taxonomy" id="1860102"/>
    <lineage>
        <taxon>Bacteria</taxon>
        <taxon>Pseudomonadati</taxon>
        <taxon>Pseudomonadota</taxon>
        <taxon>Betaproteobacteria</taxon>
        <taxon>Candidatus Accumulibacter</taxon>
    </lineage>
</organism>
<keyword evidence="4" id="KW-1185">Reference proteome</keyword>
<dbReference type="InterPro" id="IPR016166">
    <property type="entry name" value="FAD-bd_PCMH"/>
</dbReference>
<dbReference type="STRING" id="1860102.ACCAA_1040005"/>
<sequence>MSTVARIPLSGWGRLPISRQTLLHCRDRSSPLPLPDHGTLLPYGNGRSYGDVPLNDGGYALLTRGLDRFIAFDATTGLLRAEAGVTLDEVLKLIVQQGWFLTVTPGTRFVTLGGCLANDVHGKNHHVAGCFSAHVTRFELLRSDGERRICFPNDPWFRATAGGLGLTGLITWLEIHLQPIANAWITLENRAFRNLEEYFQINHAREAVWPYTVAWIDCAARGSALGRGVYMAGRHAPVGTNPPPIRHSQWTLPFTPPFSLVNTPVLRTFNWLYYHAPRPRLGYSHYAPFFFPLDHVRNWNRIYGPRGFYQYQFLVPHKSAWAALCEVLDRIACSGQGSFLAVLKSFGNLPAQGMLSFPRPGVTLALDFPNRGAKTSRLLDALDDVIRQAGGALYPAKDSRMRGDDFQRAYPEWQEFRSYIDPRFSSDFWRRVTEQG</sequence>
<gene>
    <name evidence="3" type="ORF">ACCAA_1040005</name>
</gene>
<keyword evidence="1" id="KW-0274">FAD</keyword>
<dbReference type="PROSITE" id="PS51387">
    <property type="entry name" value="FAD_PCMH"/>
    <property type="match status" value="1"/>
</dbReference>
<keyword evidence="1" id="KW-0285">Flavoprotein</keyword>
<feature type="domain" description="FAD-binding PCMH-type" evidence="2">
    <location>
        <begin position="5"/>
        <end position="180"/>
    </location>
</feature>
<dbReference type="Gene3D" id="3.30.465.10">
    <property type="match status" value="1"/>
</dbReference>
<dbReference type="Pfam" id="PF01565">
    <property type="entry name" value="FAD_binding_4"/>
    <property type="match status" value="1"/>
</dbReference>
<dbReference type="InterPro" id="IPR006094">
    <property type="entry name" value="Oxid_FAD_bind_N"/>
</dbReference>
<evidence type="ECO:0000256" key="1">
    <source>
        <dbReference type="ARBA" id="ARBA00022827"/>
    </source>
</evidence>
<dbReference type="Proteomes" id="UP000199169">
    <property type="component" value="Unassembled WGS sequence"/>
</dbReference>
<dbReference type="PANTHER" id="PTHR43762">
    <property type="entry name" value="L-GULONOLACTONE OXIDASE"/>
    <property type="match status" value="1"/>
</dbReference>